<keyword evidence="2" id="KW-0812">Transmembrane</keyword>
<evidence type="ECO:0000313" key="3">
    <source>
        <dbReference type="EMBL" id="GGM79695.1"/>
    </source>
</evidence>
<protein>
    <recommendedName>
        <fullName evidence="5">Proline-rich protein</fullName>
    </recommendedName>
</protein>
<sequence>MNTQALGVEHYLAGMRAALDDLPPNEVAEIMEDTEAHVAELSTELGEDETLEQRLGTPEQYAQELRQAAGYPSRTERLPVTTKKQMLTRPRAAAWGLVAATGITVLAGAAALREPAVLLLPAVILVLSLALVNDRGPVQQEIMNLPETIRLKQWLTPEAGTPAERAITYLKSLQPAWWLVRAGLLGLGAVLLAGRDLLGFLAIAAVAVVSVFAGPRAKVDRRWLWFSLPASALAVGLLFQVIDVTAGQLGYNASRSSYSGPVMQTYENIYVYDENNKLLTNVTLYDQDGQPINAPRSYSSCGRGDGTDPDPVIPANRYPRPVIDYQNGTCYTVAPTVTAPSSASSSSPSTTGTPPSSSGSATPSSVPPTSVSPSK</sequence>
<proteinExistence type="predicted"/>
<dbReference type="RefSeq" id="WP_189153828.1">
    <property type="nucleotide sequence ID" value="NZ_BMNC01000002.1"/>
</dbReference>
<keyword evidence="2" id="KW-1133">Transmembrane helix</keyword>
<evidence type="ECO:0000256" key="2">
    <source>
        <dbReference type="SAM" id="Phobius"/>
    </source>
</evidence>
<comment type="caution">
    <text evidence="3">The sequence shown here is derived from an EMBL/GenBank/DDBJ whole genome shotgun (WGS) entry which is preliminary data.</text>
</comment>
<keyword evidence="2" id="KW-0472">Membrane</keyword>
<dbReference type="Pfam" id="PF22564">
    <property type="entry name" value="HAAS"/>
    <property type="match status" value="1"/>
</dbReference>
<feature type="transmembrane region" description="Helical" evidence="2">
    <location>
        <begin position="198"/>
        <end position="216"/>
    </location>
</feature>
<gene>
    <name evidence="3" type="ORF">GCM10011609_14370</name>
</gene>
<reference evidence="4" key="1">
    <citation type="journal article" date="2019" name="Int. J. Syst. Evol. Microbiol.">
        <title>The Global Catalogue of Microorganisms (GCM) 10K type strain sequencing project: providing services to taxonomists for standard genome sequencing and annotation.</title>
        <authorList>
            <consortium name="The Broad Institute Genomics Platform"/>
            <consortium name="The Broad Institute Genome Sequencing Center for Infectious Disease"/>
            <person name="Wu L."/>
            <person name="Ma J."/>
        </authorList>
    </citation>
    <scope>NUCLEOTIDE SEQUENCE [LARGE SCALE GENOMIC DNA]</scope>
    <source>
        <strain evidence="4">CGMCC 4.7319</strain>
    </source>
</reference>
<feature type="transmembrane region" description="Helical" evidence="2">
    <location>
        <begin position="92"/>
        <end position="110"/>
    </location>
</feature>
<feature type="transmembrane region" description="Helical" evidence="2">
    <location>
        <begin position="175"/>
        <end position="192"/>
    </location>
</feature>
<keyword evidence="4" id="KW-1185">Reference proteome</keyword>
<feature type="region of interest" description="Disordered" evidence="1">
    <location>
        <begin position="336"/>
        <end position="375"/>
    </location>
</feature>
<feature type="region of interest" description="Disordered" evidence="1">
    <location>
        <begin position="290"/>
        <end position="314"/>
    </location>
</feature>
<evidence type="ECO:0008006" key="5">
    <source>
        <dbReference type="Google" id="ProtNLM"/>
    </source>
</evidence>
<organism evidence="3 4">
    <name type="scientific">Lentzea pudingi</name>
    <dbReference type="NCBI Taxonomy" id="1789439"/>
    <lineage>
        <taxon>Bacteria</taxon>
        <taxon>Bacillati</taxon>
        <taxon>Actinomycetota</taxon>
        <taxon>Actinomycetes</taxon>
        <taxon>Pseudonocardiales</taxon>
        <taxon>Pseudonocardiaceae</taxon>
        <taxon>Lentzea</taxon>
    </lineage>
</organism>
<dbReference type="Proteomes" id="UP000597656">
    <property type="component" value="Unassembled WGS sequence"/>
</dbReference>
<accession>A0ABQ2HF63</accession>
<feature type="transmembrane region" description="Helical" evidence="2">
    <location>
        <begin position="116"/>
        <end position="133"/>
    </location>
</feature>
<evidence type="ECO:0000313" key="4">
    <source>
        <dbReference type="Proteomes" id="UP000597656"/>
    </source>
</evidence>
<dbReference type="EMBL" id="BMNC01000002">
    <property type="protein sequence ID" value="GGM79695.1"/>
    <property type="molecule type" value="Genomic_DNA"/>
</dbReference>
<evidence type="ECO:0000256" key="1">
    <source>
        <dbReference type="SAM" id="MobiDB-lite"/>
    </source>
</evidence>
<feature type="transmembrane region" description="Helical" evidence="2">
    <location>
        <begin position="223"/>
        <end position="242"/>
    </location>
</feature>
<name>A0ABQ2HF63_9PSEU</name>